<dbReference type="PROSITE" id="PS50943">
    <property type="entry name" value="HTH_CROC1"/>
    <property type="match status" value="1"/>
</dbReference>
<keyword evidence="4" id="KW-0175">Coiled coil</keyword>
<dbReference type="InterPro" id="IPR050807">
    <property type="entry name" value="TransReg_Diox_bact_type"/>
</dbReference>
<sequence>MNNIGLNIRKIREQKGFSQEYVANELNISQASYARLENEETKITVERLSQIAKILDTEITDFFNKDKLNIQSQTYNAEAYGNGYVQNLVIENKDTLNKLVESYQERIKEKDKQIDFLKSLLQQFKKHH</sequence>
<keyword evidence="1" id="KW-0805">Transcription regulation</keyword>
<feature type="domain" description="HTH cro/C1-type" evidence="5">
    <location>
        <begin position="8"/>
        <end position="62"/>
    </location>
</feature>
<name>A0A5M4B6X4_9FLAO</name>
<dbReference type="InterPro" id="IPR001387">
    <property type="entry name" value="Cro/C1-type_HTH"/>
</dbReference>
<dbReference type="AlphaFoldDB" id="A0A5M4B6X4"/>
<dbReference type="RefSeq" id="WP_155283710.1">
    <property type="nucleotide sequence ID" value="NZ_BLBC01000005.1"/>
</dbReference>
<evidence type="ECO:0000256" key="4">
    <source>
        <dbReference type="SAM" id="Coils"/>
    </source>
</evidence>
<dbReference type="SUPFAM" id="SSF47413">
    <property type="entry name" value="lambda repressor-like DNA-binding domains"/>
    <property type="match status" value="1"/>
</dbReference>
<evidence type="ECO:0000313" key="6">
    <source>
        <dbReference type="EMBL" id="GET45012.1"/>
    </source>
</evidence>
<proteinExistence type="predicted"/>
<accession>A0A5M4B6X4</accession>
<evidence type="ECO:0000256" key="3">
    <source>
        <dbReference type="ARBA" id="ARBA00023163"/>
    </source>
</evidence>
<feature type="coiled-coil region" evidence="4">
    <location>
        <begin position="93"/>
        <end position="127"/>
    </location>
</feature>
<keyword evidence="7" id="KW-1185">Reference proteome</keyword>
<dbReference type="GO" id="GO:0003700">
    <property type="term" value="F:DNA-binding transcription factor activity"/>
    <property type="evidence" value="ECO:0007669"/>
    <property type="project" value="TreeGrafter"/>
</dbReference>
<gene>
    <name evidence="6" type="ORF">RCZ01_03140</name>
</gene>
<dbReference type="InterPro" id="IPR010982">
    <property type="entry name" value="Lambda_DNA-bd_dom_sf"/>
</dbReference>
<evidence type="ECO:0000256" key="1">
    <source>
        <dbReference type="ARBA" id="ARBA00023015"/>
    </source>
</evidence>
<dbReference type="CDD" id="cd00093">
    <property type="entry name" value="HTH_XRE"/>
    <property type="match status" value="1"/>
</dbReference>
<dbReference type="PANTHER" id="PTHR46797">
    <property type="entry name" value="HTH-TYPE TRANSCRIPTIONAL REGULATOR"/>
    <property type="match status" value="1"/>
</dbReference>
<organism evidence="6 7">
    <name type="scientific">Capnocytophaga felis</name>
    <dbReference type="NCBI Taxonomy" id="2267611"/>
    <lineage>
        <taxon>Bacteria</taxon>
        <taxon>Pseudomonadati</taxon>
        <taxon>Bacteroidota</taxon>
        <taxon>Flavobacteriia</taxon>
        <taxon>Flavobacteriales</taxon>
        <taxon>Flavobacteriaceae</taxon>
        <taxon>Capnocytophaga</taxon>
    </lineage>
</organism>
<comment type="caution">
    <text evidence="6">The sequence shown here is derived from an EMBL/GenBank/DDBJ whole genome shotgun (WGS) entry which is preliminary data.</text>
</comment>
<dbReference type="OrthoDB" id="1446758at2"/>
<keyword evidence="3" id="KW-0804">Transcription</keyword>
<dbReference type="Proteomes" id="UP000398217">
    <property type="component" value="Unassembled WGS sequence"/>
</dbReference>
<dbReference type="Pfam" id="PF01381">
    <property type="entry name" value="HTH_3"/>
    <property type="match status" value="1"/>
</dbReference>
<dbReference type="SMART" id="SM00530">
    <property type="entry name" value="HTH_XRE"/>
    <property type="match status" value="1"/>
</dbReference>
<evidence type="ECO:0000313" key="7">
    <source>
        <dbReference type="Proteomes" id="UP000398217"/>
    </source>
</evidence>
<dbReference type="Gene3D" id="1.10.260.40">
    <property type="entry name" value="lambda repressor-like DNA-binding domains"/>
    <property type="match status" value="1"/>
</dbReference>
<protein>
    <recommendedName>
        <fullName evidence="5">HTH cro/C1-type domain-containing protein</fullName>
    </recommendedName>
</protein>
<evidence type="ECO:0000256" key="2">
    <source>
        <dbReference type="ARBA" id="ARBA00023125"/>
    </source>
</evidence>
<dbReference type="EMBL" id="BLBC01000005">
    <property type="protein sequence ID" value="GET45012.1"/>
    <property type="molecule type" value="Genomic_DNA"/>
</dbReference>
<dbReference type="PANTHER" id="PTHR46797:SF23">
    <property type="entry name" value="HTH-TYPE TRANSCRIPTIONAL REGULATOR SUTR"/>
    <property type="match status" value="1"/>
</dbReference>
<reference evidence="7" key="1">
    <citation type="journal article" date="2020" name="Int. J. Syst. Evol. Microbiol.">
        <title>Capnocytophaga felis sp. nov. isolated from the feline oral cavity.</title>
        <authorList>
            <person name="Suzuki M."/>
            <person name="Umeda K."/>
            <person name="Kimura M."/>
            <person name="Imaoka K."/>
            <person name="Morikawa S."/>
            <person name="Maeda K."/>
        </authorList>
    </citation>
    <scope>NUCLEOTIDE SEQUENCE [LARGE SCALE GENOMIC DNA]</scope>
    <source>
        <strain evidence="7">KC07070</strain>
    </source>
</reference>
<dbReference type="GO" id="GO:0003677">
    <property type="term" value="F:DNA binding"/>
    <property type="evidence" value="ECO:0007669"/>
    <property type="project" value="UniProtKB-KW"/>
</dbReference>
<keyword evidence="2" id="KW-0238">DNA-binding</keyword>
<evidence type="ECO:0000259" key="5">
    <source>
        <dbReference type="PROSITE" id="PS50943"/>
    </source>
</evidence>
<dbReference type="GO" id="GO:0005829">
    <property type="term" value="C:cytosol"/>
    <property type="evidence" value="ECO:0007669"/>
    <property type="project" value="TreeGrafter"/>
</dbReference>